<evidence type="ECO:0000313" key="11">
    <source>
        <dbReference type="EMBL" id="MBA2880002.1"/>
    </source>
</evidence>
<evidence type="ECO:0000256" key="5">
    <source>
        <dbReference type="ARBA" id="ARBA00022741"/>
    </source>
</evidence>
<dbReference type="NCBIfam" id="TIGR01479">
    <property type="entry name" value="GMP_PMI"/>
    <property type="match status" value="1"/>
</dbReference>
<dbReference type="AlphaFoldDB" id="A0A7W0C6H0"/>
<dbReference type="GO" id="GO:0005525">
    <property type="term" value="F:GTP binding"/>
    <property type="evidence" value="ECO:0007669"/>
    <property type="project" value="UniProtKB-KW"/>
</dbReference>
<dbReference type="GO" id="GO:0004475">
    <property type="term" value="F:mannose-1-phosphate guanylyltransferase (GTP) activity"/>
    <property type="evidence" value="ECO:0007669"/>
    <property type="project" value="UniProtKB-EC"/>
</dbReference>
<comment type="caution">
    <text evidence="11">The sequence shown here is derived from an EMBL/GenBank/DDBJ whole genome shotgun (WGS) entry which is preliminary data.</text>
</comment>
<evidence type="ECO:0000256" key="6">
    <source>
        <dbReference type="ARBA" id="ARBA00023134"/>
    </source>
</evidence>
<comment type="catalytic activity">
    <reaction evidence="7">
        <text>alpha-D-mannose 1-phosphate + GTP + H(+) = GDP-alpha-D-mannose + diphosphate</text>
        <dbReference type="Rhea" id="RHEA:15229"/>
        <dbReference type="ChEBI" id="CHEBI:15378"/>
        <dbReference type="ChEBI" id="CHEBI:33019"/>
        <dbReference type="ChEBI" id="CHEBI:37565"/>
        <dbReference type="ChEBI" id="CHEBI:57527"/>
        <dbReference type="ChEBI" id="CHEBI:58409"/>
        <dbReference type="EC" id="2.7.7.13"/>
    </reaction>
</comment>
<dbReference type="EMBL" id="JACDUS010000001">
    <property type="protein sequence ID" value="MBA2880002.1"/>
    <property type="molecule type" value="Genomic_DNA"/>
</dbReference>
<gene>
    <name evidence="11" type="ORF">HNR65_000309</name>
</gene>
<dbReference type="FunFam" id="3.90.550.10:FF:000046">
    <property type="entry name" value="Mannose-1-phosphate guanylyltransferase (GDP)"/>
    <property type="match status" value="1"/>
</dbReference>
<dbReference type="Pfam" id="PF22640">
    <property type="entry name" value="ManC_GMP_beta-helix"/>
    <property type="match status" value="1"/>
</dbReference>
<feature type="domain" description="MannoseP isomerase/GMP-like beta-helix" evidence="10">
    <location>
        <begin position="302"/>
        <end position="348"/>
    </location>
</feature>
<proteinExistence type="inferred from homology"/>
<dbReference type="InterPro" id="IPR049577">
    <property type="entry name" value="GMPP_N"/>
</dbReference>
<dbReference type="InterPro" id="IPR029044">
    <property type="entry name" value="Nucleotide-diphossugar_trans"/>
</dbReference>
<keyword evidence="12" id="KW-1185">Reference proteome</keyword>
<keyword evidence="3 11" id="KW-0808">Transferase</keyword>
<dbReference type="SUPFAM" id="SSF53448">
    <property type="entry name" value="Nucleotide-diphospho-sugar transferases"/>
    <property type="match status" value="1"/>
</dbReference>
<organism evidence="11 12">
    <name type="scientific">Desulfosalsimonas propionicica</name>
    <dbReference type="NCBI Taxonomy" id="332175"/>
    <lineage>
        <taxon>Bacteria</taxon>
        <taxon>Pseudomonadati</taxon>
        <taxon>Thermodesulfobacteriota</taxon>
        <taxon>Desulfobacteria</taxon>
        <taxon>Desulfobacterales</taxon>
        <taxon>Desulfosalsimonadaceae</taxon>
        <taxon>Desulfosalsimonas</taxon>
    </lineage>
</organism>
<dbReference type="GO" id="GO:0009298">
    <property type="term" value="P:GDP-mannose biosynthetic process"/>
    <property type="evidence" value="ECO:0007669"/>
    <property type="project" value="TreeGrafter"/>
</dbReference>
<dbReference type="EC" id="2.7.7.13" evidence="2"/>
<evidence type="ECO:0000256" key="8">
    <source>
        <dbReference type="RuleBase" id="RU004190"/>
    </source>
</evidence>
<dbReference type="InterPro" id="IPR054566">
    <property type="entry name" value="ManC/GMP-like_b-helix"/>
</dbReference>
<sequence length="363" mass="39220">MILPVVLSGGSGTRLWPMSRRLYPKQFLPMLGGQETLLQSTLLRLNSVDDCNPPVLVCNAEHRFMVAAQAQEAGVKTSCIVLEPVARNTAPAIAAAALMALDAGQDPLLLVLPADHYIADPAAFAQAVIAGQKAAENDGLVTFGILPDKPETGYGYIRTSRAGEAAEALPVLEFVEKPHRAAAEKYVETGGYLWNSGMFLFKASAYLRELGAHSPEMLLACKKAVSQAIEDTDFVRLDEDAFAACPADSIDYAVMEKTHHAMVVPLACGWSDIGSWSALHEVLEKDASGNACIGDIYIRDVNNSYFHSDSRLVAALGVDSLVLIDTPDAVMVSTLNRVQEIKSIVSDLKEQGRRETETYDQKP</sequence>
<keyword evidence="4 11" id="KW-0548">Nucleotidyltransferase</keyword>
<evidence type="ECO:0000256" key="3">
    <source>
        <dbReference type="ARBA" id="ARBA00022679"/>
    </source>
</evidence>
<dbReference type="InterPro" id="IPR006375">
    <property type="entry name" value="Man1P_GuaTrfase/Man6P_Isoase"/>
</dbReference>
<dbReference type="Gene3D" id="3.90.550.10">
    <property type="entry name" value="Spore Coat Polysaccharide Biosynthesis Protein SpsA, Chain A"/>
    <property type="match status" value="1"/>
</dbReference>
<accession>A0A7W0C6H0</accession>
<evidence type="ECO:0000259" key="9">
    <source>
        <dbReference type="Pfam" id="PF00483"/>
    </source>
</evidence>
<keyword evidence="11" id="KW-0413">Isomerase</keyword>
<dbReference type="Proteomes" id="UP000525298">
    <property type="component" value="Unassembled WGS sequence"/>
</dbReference>
<dbReference type="Pfam" id="PF00483">
    <property type="entry name" value="NTP_transferase"/>
    <property type="match status" value="1"/>
</dbReference>
<evidence type="ECO:0000313" key="12">
    <source>
        <dbReference type="Proteomes" id="UP000525298"/>
    </source>
</evidence>
<keyword evidence="5" id="KW-0547">Nucleotide-binding</keyword>
<dbReference type="GO" id="GO:0016853">
    <property type="term" value="F:isomerase activity"/>
    <property type="evidence" value="ECO:0007669"/>
    <property type="project" value="UniProtKB-KW"/>
</dbReference>
<reference evidence="11 12" key="1">
    <citation type="submission" date="2020-07" db="EMBL/GenBank/DDBJ databases">
        <title>Genomic Encyclopedia of Type Strains, Phase IV (KMG-IV): sequencing the most valuable type-strain genomes for metagenomic binning, comparative biology and taxonomic classification.</title>
        <authorList>
            <person name="Goeker M."/>
        </authorList>
    </citation>
    <scope>NUCLEOTIDE SEQUENCE [LARGE SCALE GENOMIC DNA]</scope>
    <source>
        <strain evidence="11 12">DSM 17721</strain>
    </source>
</reference>
<dbReference type="InterPro" id="IPR051161">
    <property type="entry name" value="Mannose-6P_isomerase_type2"/>
</dbReference>
<protein>
    <recommendedName>
        <fullName evidence="2">mannose-1-phosphate guanylyltransferase</fullName>
        <ecNumber evidence="2">2.7.7.13</ecNumber>
    </recommendedName>
</protein>
<evidence type="ECO:0000256" key="2">
    <source>
        <dbReference type="ARBA" id="ARBA00012387"/>
    </source>
</evidence>
<comment type="similarity">
    <text evidence="1 8">Belongs to the mannose-6-phosphate isomerase type 2 family.</text>
</comment>
<feature type="domain" description="Nucleotidyl transferase" evidence="9">
    <location>
        <begin position="4"/>
        <end position="287"/>
    </location>
</feature>
<dbReference type="PANTHER" id="PTHR46390">
    <property type="entry name" value="MANNOSE-1-PHOSPHATE GUANYLYLTRANSFERASE"/>
    <property type="match status" value="1"/>
</dbReference>
<evidence type="ECO:0000256" key="7">
    <source>
        <dbReference type="ARBA" id="ARBA00047343"/>
    </source>
</evidence>
<dbReference type="InterPro" id="IPR005835">
    <property type="entry name" value="NTP_transferase_dom"/>
</dbReference>
<keyword evidence="6" id="KW-0342">GTP-binding</keyword>
<evidence type="ECO:0000259" key="10">
    <source>
        <dbReference type="Pfam" id="PF22640"/>
    </source>
</evidence>
<dbReference type="GO" id="GO:0000271">
    <property type="term" value="P:polysaccharide biosynthetic process"/>
    <property type="evidence" value="ECO:0007669"/>
    <property type="project" value="InterPro"/>
</dbReference>
<evidence type="ECO:0000256" key="4">
    <source>
        <dbReference type="ARBA" id="ARBA00022695"/>
    </source>
</evidence>
<evidence type="ECO:0000256" key="1">
    <source>
        <dbReference type="ARBA" id="ARBA00006115"/>
    </source>
</evidence>
<dbReference type="RefSeq" id="WP_181549678.1">
    <property type="nucleotide sequence ID" value="NZ_JACDUS010000001.1"/>
</dbReference>
<dbReference type="PANTHER" id="PTHR46390:SF1">
    <property type="entry name" value="MANNOSE-1-PHOSPHATE GUANYLYLTRANSFERASE"/>
    <property type="match status" value="1"/>
</dbReference>
<dbReference type="SUPFAM" id="SSF159283">
    <property type="entry name" value="Guanosine diphospho-D-mannose pyrophosphorylase/mannose-6-phosphate isomerase linker domain"/>
    <property type="match status" value="1"/>
</dbReference>
<dbReference type="CDD" id="cd02509">
    <property type="entry name" value="GDP-M1P_Guanylyltransferase"/>
    <property type="match status" value="1"/>
</dbReference>
<name>A0A7W0C6H0_9BACT</name>